<dbReference type="AlphaFoldDB" id="A0A9N9DAR3"/>
<feature type="non-terminal residue" evidence="1">
    <location>
        <position position="66"/>
    </location>
</feature>
<organism evidence="1 2">
    <name type="scientific">Acaulospora morrowiae</name>
    <dbReference type="NCBI Taxonomy" id="94023"/>
    <lineage>
        <taxon>Eukaryota</taxon>
        <taxon>Fungi</taxon>
        <taxon>Fungi incertae sedis</taxon>
        <taxon>Mucoromycota</taxon>
        <taxon>Glomeromycotina</taxon>
        <taxon>Glomeromycetes</taxon>
        <taxon>Diversisporales</taxon>
        <taxon>Acaulosporaceae</taxon>
        <taxon>Acaulospora</taxon>
    </lineage>
</organism>
<reference evidence="1" key="1">
    <citation type="submission" date="2021-06" db="EMBL/GenBank/DDBJ databases">
        <authorList>
            <person name="Kallberg Y."/>
            <person name="Tangrot J."/>
            <person name="Rosling A."/>
        </authorList>
    </citation>
    <scope>NUCLEOTIDE SEQUENCE</scope>
    <source>
        <strain evidence="1">CL551</strain>
    </source>
</reference>
<dbReference type="Proteomes" id="UP000789342">
    <property type="component" value="Unassembled WGS sequence"/>
</dbReference>
<gene>
    <name evidence="1" type="ORF">AMORRO_LOCUS8989</name>
</gene>
<evidence type="ECO:0000313" key="1">
    <source>
        <dbReference type="EMBL" id="CAG8628719.1"/>
    </source>
</evidence>
<keyword evidence="2" id="KW-1185">Reference proteome</keyword>
<name>A0A9N9DAR3_9GLOM</name>
<comment type="caution">
    <text evidence="1">The sequence shown here is derived from an EMBL/GenBank/DDBJ whole genome shotgun (WGS) entry which is preliminary data.</text>
</comment>
<sequence length="66" mass="7669">MSEFIEYDGKSNQWIKHTNINSTRIIPEQIIIDEKDTSFLSSSENQSSTSIENSIFKKSNIQTDNW</sequence>
<evidence type="ECO:0000313" key="2">
    <source>
        <dbReference type="Proteomes" id="UP000789342"/>
    </source>
</evidence>
<proteinExistence type="predicted"/>
<accession>A0A9N9DAR3</accession>
<dbReference type="EMBL" id="CAJVPV010008289">
    <property type="protein sequence ID" value="CAG8628719.1"/>
    <property type="molecule type" value="Genomic_DNA"/>
</dbReference>
<protein>
    <submittedName>
        <fullName evidence="1">6944_t:CDS:1</fullName>
    </submittedName>
</protein>